<reference evidence="5" key="2">
    <citation type="submission" date="2016-01" db="EMBL/GenBank/DDBJ databases">
        <title>First complete genome sequence of a species in the genus Microterricola, an extremophilic cold active enzyme producing strain ERGS5:02 isolated from Sikkim Himalaya.</title>
        <authorList>
            <person name="Kumar R."/>
            <person name="Singh D."/>
            <person name="Swarnkar M.K."/>
        </authorList>
    </citation>
    <scope>NUCLEOTIDE SEQUENCE [LARGE SCALE GENOMIC DNA]</scope>
    <source>
        <strain evidence="5">ERGS5:02</strain>
    </source>
</reference>
<evidence type="ECO:0000256" key="1">
    <source>
        <dbReference type="ARBA" id="ARBA00005323"/>
    </source>
</evidence>
<dbReference type="Gene3D" id="2.40.37.20">
    <property type="entry name" value="D-serine dehydratase-like domain"/>
    <property type="match status" value="1"/>
</dbReference>
<keyword evidence="2" id="KW-0456">Lyase</keyword>
<dbReference type="InterPro" id="IPR042208">
    <property type="entry name" value="D-ser_dehydrat-like_sf"/>
</dbReference>
<comment type="similarity">
    <text evidence="1">Belongs to the DSD1 family.</text>
</comment>
<evidence type="ECO:0000259" key="3">
    <source>
        <dbReference type="SMART" id="SM01119"/>
    </source>
</evidence>
<sequence>MSHFLDIAPSWADKGIWRPEAEPGTALDAYLAGRPALFGGSCSWPVMVLREEALAHNLDALATFCERHELLFAPHGKTSMAPQLWQRQIDAGAWGITVATPAQLLIARRAGVARVLLANEVLDTTALGWIAAELAADPGFEFVCFVDSAAGVRAAAAAGVAHGLDGTAHAGFPVLIDLGFPGGRTGVRSVEEGRELSELVTATPGIRLVGVSSYEGGLHSVEAVQAYFADVRDLVEQLAAAGQLPADAIVTAGGSAYFDQVGSELSLDWARGVLPGVRVILRSGAYISHDHGTYVGKTAFNRIPAEGSLSGALEVWAQVLSAPEAGLALVGMGKRDAPYDSGLPVPLQVRRADATGSVAASANEPLHGAVITALDDHHGYLKLPEGVALRPGDLVCFGISHPCTAFDKWRSIPLVDADDTIVDVVRTYL</sequence>
<dbReference type="InterPro" id="IPR029066">
    <property type="entry name" value="PLP-binding_barrel"/>
</dbReference>
<dbReference type="OrthoDB" id="9811417at2"/>
<dbReference type="InterPro" id="IPR026956">
    <property type="entry name" value="D-ser_dehydrat-like_dom"/>
</dbReference>
<gene>
    <name evidence="4" type="ORF">AWU67_16295</name>
</gene>
<dbReference type="PANTHER" id="PTHR28004">
    <property type="entry name" value="ZGC:162816-RELATED"/>
    <property type="match status" value="1"/>
</dbReference>
<name>A0A0Y0PJT4_9MICO</name>
<dbReference type="Proteomes" id="UP000058305">
    <property type="component" value="Chromosome"/>
</dbReference>
<dbReference type="InterPro" id="IPR051466">
    <property type="entry name" value="D-amino_acid_metab_enzyme"/>
</dbReference>
<dbReference type="Gene3D" id="3.20.20.10">
    <property type="entry name" value="Alanine racemase"/>
    <property type="match status" value="1"/>
</dbReference>
<evidence type="ECO:0000313" key="5">
    <source>
        <dbReference type="Proteomes" id="UP000058305"/>
    </source>
</evidence>
<dbReference type="PANTHER" id="PTHR28004:SF8">
    <property type="entry name" value="D-SERINE DEAMINASE"/>
    <property type="match status" value="1"/>
</dbReference>
<dbReference type="Pfam" id="PF14031">
    <property type="entry name" value="D-ser_dehydrat"/>
    <property type="match status" value="1"/>
</dbReference>
<dbReference type="Pfam" id="PF01168">
    <property type="entry name" value="Ala_racemase_N"/>
    <property type="match status" value="1"/>
</dbReference>
<evidence type="ECO:0000313" key="4">
    <source>
        <dbReference type="EMBL" id="AMB60162.1"/>
    </source>
</evidence>
<organism evidence="4 5">
    <name type="scientific">Microterricola viridarii</name>
    <dbReference type="NCBI Taxonomy" id="412690"/>
    <lineage>
        <taxon>Bacteria</taxon>
        <taxon>Bacillati</taxon>
        <taxon>Actinomycetota</taxon>
        <taxon>Actinomycetes</taxon>
        <taxon>Micrococcales</taxon>
        <taxon>Microbacteriaceae</taxon>
        <taxon>Microterricola</taxon>
    </lineage>
</organism>
<feature type="domain" description="D-serine dehydratase-like" evidence="3">
    <location>
        <begin position="312"/>
        <end position="416"/>
    </location>
</feature>
<dbReference type="GO" id="GO:0016829">
    <property type="term" value="F:lyase activity"/>
    <property type="evidence" value="ECO:0007669"/>
    <property type="project" value="UniProtKB-KW"/>
</dbReference>
<dbReference type="RefSeq" id="WP_067231529.1">
    <property type="nucleotide sequence ID" value="NZ_CP014145.1"/>
</dbReference>
<dbReference type="SMART" id="SM01119">
    <property type="entry name" value="D-ser_dehydrat"/>
    <property type="match status" value="1"/>
</dbReference>
<keyword evidence="5" id="KW-1185">Reference proteome</keyword>
<dbReference type="InterPro" id="IPR001608">
    <property type="entry name" value="Ala_racemase_N"/>
</dbReference>
<dbReference type="AlphaFoldDB" id="A0A0Y0PJT4"/>
<protein>
    <submittedName>
        <fullName evidence="4">Alanine racemase</fullName>
    </submittedName>
</protein>
<accession>A0A0Y0PJT4</accession>
<dbReference type="KEGG" id="mvd:AWU67_16295"/>
<proteinExistence type="inferred from homology"/>
<evidence type="ECO:0000256" key="2">
    <source>
        <dbReference type="ARBA" id="ARBA00023239"/>
    </source>
</evidence>
<dbReference type="SUPFAM" id="SSF51419">
    <property type="entry name" value="PLP-binding barrel"/>
    <property type="match status" value="1"/>
</dbReference>
<dbReference type="EMBL" id="CP014145">
    <property type="protein sequence ID" value="AMB60162.1"/>
    <property type="molecule type" value="Genomic_DNA"/>
</dbReference>
<reference evidence="4 5" key="1">
    <citation type="journal article" date="2016" name="J. Biotechnol.">
        <title>First complete genome sequence of a species in the genus Microterricola, an extremophilic cold active enzyme producing bacterial strain ERGS5:02 isolated from Sikkim Himalaya.</title>
        <authorList>
            <person name="Himanshu"/>
            <person name="Swarnkar M.K."/>
            <person name="Singh D."/>
            <person name="Kumar R."/>
        </authorList>
    </citation>
    <scope>NUCLEOTIDE SEQUENCE [LARGE SCALE GENOMIC DNA]</scope>
    <source>
        <strain evidence="4 5">ERGS5:02</strain>
    </source>
</reference>